<dbReference type="AlphaFoldDB" id="A0A652YPQ0"/>
<organism evidence="1">
    <name type="scientific">Nocardia globerula</name>
    <dbReference type="NCBI Taxonomy" id="1818"/>
    <lineage>
        <taxon>Bacteria</taxon>
        <taxon>Bacillati</taxon>
        <taxon>Actinomycetota</taxon>
        <taxon>Actinomycetes</taxon>
        <taxon>Mycobacteriales</taxon>
        <taxon>Nocardiaceae</taxon>
        <taxon>Nocardia</taxon>
    </lineage>
</organism>
<evidence type="ECO:0000313" key="1">
    <source>
        <dbReference type="EMBL" id="TYQ03830.1"/>
    </source>
</evidence>
<reference evidence="1" key="1">
    <citation type="submission" date="2019-07" db="EMBL/GenBank/DDBJ databases">
        <title>Genomic Encyclopedia of Type Strains, Phase IV (KMG-IV): sequencing the most valuable type-strain genomes for metagenomic binning, comparative biology and taxonomic classification.</title>
        <authorList>
            <person name="Goeker M."/>
        </authorList>
    </citation>
    <scope>NUCLEOTIDE SEQUENCE</scope>
    <source>
        <strain evidence="1">DSM 44596</strain>
    </source>
</reference>
<comment type="caution">
    <text evidence="1">The sequence shown here is derived from an EMBL/GenBank/DDBJ whole genome shotgun (WGS) entry which is preliminary data.</text>
</comment>
<name>A0A652YPQ0_NOCGL</name>
<dbReference type="EMBL" id="VNIQ01000004">
    <property type="protein sequence ID" value="TYQ03830.1"/>
    <property type="molecule type" value="Genomic_DNA"/>
</dbReference>
<accession>A0A652YPQ0</accession>
<dbReference type="Pfam" id="PF20079">
    <property type="entry name" value="DUF6474"/>
    <property type="match status" value="1"/>
</dbReference>
<proteinExistence type="predicted"/>
<sequence>MTKIMCSPRLKPKRRYLAAHKHLETGSFSMGLFKKRKSRATRKAEAKALKHKAEVEAKLNAKSQRKRDKVETKSIKKLEKAEIESTHKIEKAQIATLKAQEKAAVNQGLTVAKVRKYLGVARLLAPVLLPIIYRAATAVRGQLDTARAQKMGIAVDQLGDYTGHGAKLSARIAGAESSVTEILSHKPNAAETQRFAAAIRERLSDLSTAVRAAEQMPQARRKAAHHAISSELDGVEADLLARLGVR</sequence>
<protein>
    <submittedName>
        <fullName evidence="1">Uncharacterized protein</fullName>
    </submittedName>
</protein>
<dbReference type="InterPro" id="IPR045522">
    <property type="entry name" value="DUF6474"/>
</dbReference>
<gene>
    <name evidence="1" type="ORF">FNL38_104198</name>
</gene>